<evidence type="ECO:0008006" key="4">
    <source>
        <dbReference type="Google" id="ProtNLM"/>
    </source>
</evidence>
<evidence type="ECO:0000313" key="2">
    <source>
        <dbReference type="EMBL" id="QGR03150.1"/>
    </source>
</evidence>
<name>A0AAE6Q9T8_EHRRU</name>
<keyword evidence="3" id="KW-1185">Reference proteome</keyword>
<feature type="chain" id="PRO_5041958772" description="Integral membrane protein" evidence="1">
    <location>
        <begin position="21"/>
        <end position="178"/>
    </location>
</feature>
<reference evidence="2 3" key="1">
    <citation type="submission" date="2018-10" db="EMBL/GenBank/DDBJ databases">
        <title>Propagation and draft genome sequences of three atypical Erhlichia ruminantium isolates.</title>
        <authorList>
            <person name="Liebenberg J."/>
            <person name="Steyn H."/>
            <person name="Josemans A."/>
            <person name="Zweygarth E."/>
        </authorList>
    </citation>
    <scope>NUCLEOTIDE SEQUENCE [LARGE SCALE GENOMIC DNA]</scope>
    <source>
        <strain evidence="2 3">Omatjenne</strain>
    </source>
</reference>
<sequence>MKVSIILVVILCMVCNVCRASQHDCLGLIYALNHCSKYTCDIDFVDDKIQYTVFGMRNGRCKFFEQDSSSVMLCYLPQEKLEQMSEYLVKVVTNNVNMDVDKIDHMLSNVCDFYSVVQESVIPENEEVTEENALEVERTAGLEKRKSDISKIKSIFFPNKDVESLRSIYVQSRKRQHH</sequence>
<gene>
    <name evidence="2" type="ORF">EDL80_00790</name>
</gene>
<accession>A0AAE6Q9T8</accession>
<keyword evidence="1" id="KW-0732">Signal</keyword>
<dbReference type="Proteomes" id="UP000422822">
    <property type="component" value="Chromosome"/>
</dbReference>
<dbReference type="EMBL" id="CP033455">
    <property type="protein sequence ID" value="QGR03150.1"/>
    <property type="molecule type" value="Genomic_DNA"/>
</dbReference>
<dbReference type="AlphaFoldDB" id="A0AAE6Q9T8"/>
<organism evidence="2 3">
    <name type="scientific">Ehrlichia ruminantium</name>
    <name type="common">heartwater rickettsia</name>
    <name type="synonym">Cowdria ruminantium</name>
    <dbReference type="NCBI Taxonomy" id="779"/>
    <lineage>
        <taxon>Bacteria</taxon>
        <taxon>Pseudomonadati</taxon>
        <taxon>Pseudomonadota</taxon>
        <taxon>Alphaproteobacteria</taxon>
        <taxon>Rickettsiales</taxon>
        <taxon>Anaplasmataceae</taxon>
        <taxon>Ehrlichia</taxon>
    </lineage>
</organism>
<protein>
    <recommendedName>
        <fullName evidence="4">Integral membrane protein</fullName>
    </recommendedName>
</protein>
<feature type="signal peptide" evidence="1">
    <location>
        <begin position="1"/>
        <end position="20"/>
    </location>
</feature>
<proteinExistence type="predicted"/>
<dbReference type="RefSeq" id="WP_158406315.1">
    <property type="nucleotide sequence ID" value="NZ_CP033456.1"/>
</dbReference>
<evidence type="ECO:0000313" key="3">
    <source>
        <dbReference type="Proteomes" id="UP000422822"/>
    </source>
</evidence>
<evidence type="ECO:0000256" key="1">
    <source>
        <dbReference type="SAM" id="SignalP"/>
    </source>
</evidence>